<evidence type="ECO:0000256" key="3">
    <source>
        <dbReference type="ARBA" id="ARBA00022692"/>
    </source>
</evidence>
<dbReference type="SUPFAM" id="SSF103473">
    <property type="entry name" value="MFS general substrate transporter"/>
    <property type="match status" value="1"/>
</dbReference>
<name>A0A2U1IWG2_SMIAN</name>
<dbReference type="InterPro" id="IPR020846">
    <property type="entry name" value="MFS_dom"/>
</dbReference>
<feature type="transmembrane region" description="Helical" evidence="6">
    <location>
        <begin position="269"/>
        <end position="294"/>
    </location>
</feature>
<dbReference type="PANTHER" id="PTHR43791:SF46">
    <property type="entry name" value="MAJOR FACILITATOR SUPERFAMILY (MFS) PROFILE DOMAIN-CONTAINING PROTEIN-RELATED"/>
    <property type="match status" value="1"/>
</dbReference>
<feature type="transmembrane region" description="Helical" evidence="6">
    <location>
        <begin position="306"/>
        <end position="325"/>
    </location>
</feature>
<evidence type="ECO:0000256" key="5">
    <source>
        <dbReference type="ARBA" id="ARBA00023136"/>
    </source>
</evidence>
<keyword evidence="5 6" id="KW-0472">Membrane</keyword>
<evidence type="ECO:0000256" key="4">
    <source>
        <dbReference type="ARBA" id="ARBA00022989"/>
    </source>
</evidence>
<dbReference type="InterPro" id="IPR036259">
    <property type="entry name" value="MFS_trans_sf"/>
</dbReference>
<keyword evidence="4 6" id="KW-1133">Transmembrane helix</keyword>
<sequence>MGQYEIGSVKSFTVGEKKINLNVEEELTEDQKLIVKSYLRKIDIRVVPIMIILYLFGLIDRGNIGAAIVNGLRDGLHLTSSEEGTATTIFYILYIVFETPSNMLLKKFRPHIWFALIGSCWAGACISLAFAKNGTNFIVSRALLGAFEAGFTPGVVGYLNYWYTRSEVGKRMTIPISGMIGSPMSAGLASAKLHTFKPYQVIFLIEGCLTLFFCLLSFFIIQDYPDEAKFLTPEEHELCIRRLVAEQGMASKTNNSLKNVLNVIADWKVWVFALIFFGFNNITINIGVFSPVIIKTMGFTGVTSTYLASLQSAGGFVGTLVAFYYVNKVPYFILLSIYGFISVIGYGIMAFAKGTALRLFALTLAGFGLNPTVVLALTWSSINQSGIYKGLIASAMIISFGTIPGATVPRLFVAKYSPDYIAAHSIILGFTVLSGLLSFILGMYFKKENARRDNNPVDLSHLSEFDQREMFNDHPNFRFRR</sequence>
<protein>
    <recommendedName>
        <fullName evidence="7">Major facilitator superfamily (MFS) profile domain-containing protein</fullName>
    </recommendedName>
</protein>
<evidence type="ECO:0000313" key="8">
    <source>
        <dbReference type="EMBL" id="PVZ97130.1"/>
    </source>
</evidence>
<feature type="transmembrane region" description="Helical" evidence="6">
    <location>
        <begin position="425"/>
        <end position="445"/>
    </location>
</feature>
<keyword evidence="10" id="KW-1185">Reference proteome</keyword>
<dbReference type="GO" id="GO:0016020">
    <property type="term" value="C:membrane"/>
    <property type="evidence" value="ECO:0007669"/>
    <property type="project" value="UniProtKB-SubCell"/>
</dbReference>
<evidence type="ECO:0000256" key="2">
    <source>
        <dbReference type="ARBA" id="ARBA00022448"/>
    </source>
</evidence>
<evidence type="ECO:0000256" key="1">
    <source>
        <dbReference type="ARBA" id="ARBA00004141"/>
    </source>
</evidence>
<feature type="transmembrane region" description="Helical" evidence="6">
    <location>
        <begin position="112"/>
        <end position="131"/>
    </location>
</feature>
<dbReference type="AlphaFoldDB" id="A0A2U1IWG2"/>
<feature type="transmembrane region" description="Helical" evidence="6">
    <location>
        <begin position="46"/>
        <end position="68"/>
    </location>
</feature>
<dbReference type="EMBL" id="MBFU01000477">
    <property type="protein sequence ID" value="PVZ99102.1"/>
    <property type="molecule type" value="Genomic_DNA"/>
</dbReference>
<dbReference type="InterPro" id="IPR011701">
    <property type="entry name" value="MFS"/>
</dbReference>
<dbReference type="EMBL" id="MBFU01000977">
    <property type="protein sequence ID" value="PVZ97130.1"/>
    <property type="molecule type" value="Genomic_DNA"/>
</dbReference>
<organism evidence="8 10">
    <name type="scientific">Smittium angustum</name>
    <dbReference type="NCBI Taxonomy" id="133377"/>
    <lineage>
        <taxon>Eukaryota</taxon>
        <taxon>Fungi</taxon>
        <taxon>Fungi incertae sedis</taxon>
        <taxon>Zoopagomycota</taxon>
        <taxon>Kickxellomycotina</taxon>
        <taxon>Harpellomycetes</taxon>
        <taxon>Harpellales</taxon>
        <taxon>Legeriomycetaceae</taxon>
        <taxon>Smittium</taxon>
    </lineage>
</organism>
<comment type="caution">
    <text evidence="8">The sequence shown here is derived from an EMBL/GenBank/DDBJ whole genome shotgun (WGS) entry which is preliminary data.</text>
</comment>
<proteinExistence type="predicted"/>
<dbReference type="Gene3D" id="1.20.1250.20">
    <property type="entry name" value="MFS general substrate transporter like domains"/>
    <property type="match status" value="1"/>
</dbReference>
<feature type="transmembrane region" description="Helical" evidence="6">
    <location>
        <begin position="143"/>
        <end position="163"/>
    </location>
</feature>
<keyword evidence="3 6" id="KW-0812">Transmembrane</keyword>
<feature type="transmembrane region" description="Helical" evidence="6">
    <location>
        <begin position="391"/>
        <end position="413"/>
    </location>
</feature>
<dbReference type="GO" id="GO:0022857">
    <property type="term" value="F:transmembrane transporter activity"/>
    <property type="evidence" value="ECO:0007669"/>
    <property type="project" value="InterPro"/>
</dbReference>
<keyword evidence="2" id="KW-0813">Transport</keyword>
<evidence type="ECO:0000313" key="9">
    <source>
        <dbReference type="EMBL" id="PVZ99102.1"/>
    </source>
</evidence>
<dbReference type="PROSITE" id="PS50850">
    <property type="entry name" value="MFS"/>
    <property type="match status" value="1"/>
</dbReference>
<dbReference type="Pfam" id="PF07690">
    <property type="entry name" value="MFS_1"/>
    <property type="match status" value="1"/>
</dbReference>
<dbReference type="PANTHER" id="PTHR43791">
    <property type="entry name" value="PERMEASE-RELATED"/>
    <property type="match status" value="1"/>
</dbReference>
<feature type="transmembrane region" description="Helical" evidence="6">
    <location>
        <begin position="201"/>
        <end position="221"/>
    </location>
</feature>
<accession>A0A2U1IWG2</accession>
<dbReference type="Proteomes" id="UP000245591">
    <property type="component" value="Unassembled WGS sequence"/>
</dbReference>
<feature type="transmembrane region" description="Helical" evidence="6">
    <location>
        <begin position="88"/>
        <end position="105"/>
    </location>
</feature>
<feature type="transmembrane region" description="Helical" evidence="6">
    <location>
        <begin position="331"/>
        <end position="352"/>
    </location>
</feature>
<evidence type="ECO:0000256" key="6">
    <source>
        <dbReference type="SAM" id="Phobius"/>
    </source>
</evidence>
<feature type="domain" description="Major facilitator superfamily (MFS) profile" evidence="7">
    <location>
        <begin position="46"/>
        <end position="446"/>
    </location>
</feature>
<dbReference type="FunFam" id="1.20.1250.20:FF:000018">
    <property type="entry name" value="MFS transporter permease"/>
    <property type="match status" value="1"/>
</dbReference>
<evidence type="ECO:0000259" key="7">
    <source>
        <dbReference type="PROSITE" id="PS50850"/>
    </source>
</evidence>
<comment type="subcellular location">
    <subcellularLocation>
        <location evidence="1">Membrane</location>
        <topology evidence="1">Multi-pass membrane protein</topology>
    </subcellularLocation>
</comment>
<gene>
    <name evidence="9" type="ORF">BB558_004888</name>
    <name evidence="8" type="ORF">BB558_006932</name>
</gene>
<reference evidence="8 10" key="1">
    <citation type="journal article" date="2018" name="MBio">
        <title>Comparative Genomics Reveals the Core Gene Toolbox for the Fungus-Insect Symbiosis.</title>
        <authorList>
            <person name="Wang Y."/>
            <person name="Stata M."/>
            <person name="Wang W."/>
            <person name="Stajich J.E."/>
            <person name="White M.M."/>
            <person name="Moncalvo J.M."/>
        </authorList>
    </citation>
    <scope>NUCLEOTIDE SEQUENCE [LARGE SCALE GENOMIC DNA]</scope>
    <source>
        <strain evidence="8 10">AUS-126-30</strain>
    </source>
</reference>
<feature type="transmembrane region" description="Helical" evidence="6">
    <location>
        <begin position="359"/>
        <end position="379"/>
    </location>
</feature>
<evidence type="ECO:0000313" key="10">
    <source>
        <dbReference type="Proteomes" id="UP000245591"/>
    </source>
</evidence>